<feature type="region of interest" description="Disordered" evidence="5">
    <location>
        <begin position="759"/>
        <end position="820"/>
    </location>
</feature>
<dbReference type="GeneID" id="27311656"/>
<feature type="compositionally biased region" description="Basic and acidic residues" evidence="5">
    <location>
        <begin position="605"/>
        <end position="615"/>
    </location>
</feature>
<feature type="compositionally biased region" description="Basic and acidic residues" evidence="5">
    <location>
        <begin position="517"/>
        <end position="526"/>
    </location>
</feature>
<dbReference type="Proteomes" id="UP000053259">
    <property type="component" value="Unassembled WGS sequence"/>
</dbReference>
<dbReference type="VEuPathDB" id="FungiDB:PV09_03683"/>
<keyword evidence="3" id="KW-0862">Zinc</keyword>
<evidence type="ECO:0000256" key="4">
    <source>
        <dbReference type="PROSITE-ProRule" id="PRU00146"/>
    </source>
</evidence>
<evidence type="ECO:0000256" key="1">
    <source>
        <dbReference type="ARBA" id="ARBA00022723"/>
    </source>
</evidence>
<feature type="compositionally biased region" description="Polar residues" evidence="5">
    <location>
        <begin position="1327"/>
        <end position="1348"/>
    </location>
</feature>
<keyword evidence="1" id="KW-0479">Metal-binding</keyword>
<dbReference type="InParanoid" id="A0A0D1XR05"/>
<feature type="region of interest" description="Disordered" evidence="5">
    <location>
        <begin position="52"/>
        <end position="74"/>
    </location>
</feature>
<evidence type="ECO:0000313" key="7">
    <source>
        <dbReference type="EMBL" id="KIW05131.1"/>
    </source>
</evidence>
<dbReference type="SMART" id="SM00249">
    <property type="entry name" value="PHD"/>
    <property type="match status" value="1"/>
</dbReference>
<dbReference type="InterPro" id="IPR019787">
    <property type="entry name" value="Znf_PHD-finger"/>
</dbReference>
<organism evidence="7 8">
    <name type="scientific">Verruconis gallopava</name>
    <dbReference type="NCBI Taxonomy" id="253628"/>
    <lineage>
        <taxon>Eukaryota</taxon>
        <taxon>Fungi</taxon>
        <taxon>Dikarya</taxon>
        <taxon>Ascomycota</taxon>
        <taxon>Pezizomycotina</taxon>
        <taxon>Dothideomycetes</taxon>
        <taxon>Pleosporomycetidae</taxon>
        <taxon>Venturiales</taxon>
        <taxon>Sympoventuriaceae</taxon>
        <taxon>Verruconis</taxon>
    </lineage>
</organism>
<dbReference type="InterPro" id="IPR011011">
    <property type="entry name" value="Znf_FYVE_PHD"/>
</dbReference>
<dbReference type="SUPFAM" id="SSF57903">
    <property type="entry name" value="FYVE/PHD zinc finger"/>
    <property type="match status" value="1"/>
</dbReference>
<sequence>MSQSSVSSIISGEASRPLFTEANALSFAKGVIPPLLISPRFDEWKATKRRFDSSIHNSSRPISPPAPKRPRLDPQIQSHQNYAHSTNIKSRYPRSEHITVGRDKARYPVNSAPSMRTRYSRSESFDAQLSQLGYDAAHRPSPYGPLKASLRREDLVTNPSAPRQSSRPIPTAPKAMLKYQTFQQTEQMYTARDPQSWHPPRPNAHAPPASLIVKPRVSTRDDGHSSLSSPVFENKSFSNVAAILGDSLSSLDALHSSGHASSNGAATPSEISSVAPSSGKCINCRFPLTNNPTLFCNECQRSFHEQCKKDSIHSALGWTCLRCVKREARKLRTTKGPGAAAGSNTAACNPLYPSQSYEKTPKPDGVAQNQDTKQASENSRTNVSSTLERSWDATRHIPHEERNTCYELVPTPSSNMPTQARARPSLPFPERPVLLRDAEIKPGGNAFVNGIRFRDWSNAPTSSPVRQLGIAHLPSRPASKGSETEASMDLSDDLTEFPQSELITSTPLSKFKIDAAAKPGEGHGESKTQSSPVESQTTIRSLERSTAYPVSSGIQCEQLPGGPALFESTQISSSSGPRADGTSPSNERKLPQDVKLKQKTASSLEQHEHDADLKFKPTGVRGWSRHFELAGCESPFQDGGFRNEKLNHCEDLYKLFGKCPWDLVDHTLRPRRYCIKLLRALSNLKTILNRFDNANQCLATLEKFIEERQERNKSARLVPLNMTSGDVEAFIVAVGQRPIKHIAVADGFGENDIHHAKEPAKKLTETLPDTPEQQDRLKRNNHMSRQSAAARKTVVSNEAHSISEGKPSSEEITGSLPLTDKNIREAQGRPAKDKADANNPSSLIEPHVSEISDYSETRYAHLIKGKAGERTILLHEVEQYLNEAVSQWAALKGRLQELEPEARELYLSLRALGDGHSPVERSKWLHNAIVWAFGQLRSKDEKYFHEIPLQNRGPLTNTPGWRHENGDHRLFEGQLLTRQQMDHVHGGNADILITGTSQSAQGVLPTASEKLTGIDSKDNNEQGYVNENVTPTKPGDVATRRRSSSPVEEKRNSEFRRDSCSRIESFGRLTTQNEARTNEVSFQLIKNVPLADTAEHNREAGDLSESSELSDLEKSPEAPDELLNGENPAKVFEREASKNTRKLSDGEDRPSQSSEPNQTTTRHASKPIKLVTDFTFRELLLLALYIEPRRMHGDNVDLPRMTSKAIFEFVQRMFPQLSHLKNQSHIDSFYNSLAAQCSTHVSRGVLAKSTQIDHSNKKTYTVYYADTSSGKFLSPTHLALLRERWLQHLAEHPHVLRNEGGLSPRKRGLEGLDTIQSRSLQREESPATKSQTTTLASTWKSPKSSKSQLGLRAARKNNMLALRSMKTSIEDPPLTTRTTLSASRMKIPDSQETARQRDQGLFVLSTFSSYVNTDDEELSLLKALPVSKPEKDEPRPFSPDPLDELLETSKKANAEEQDLLDLLPTICAQEAASDAAKLAQKNFEVKDFFAHWPEHHSSHVLLDSVGKLKEIGTRPNRRQMLGLPYRRPNAITVYRPYGEQSQLRVIPSNAVSLESISSDAGSSRKNSSPRKRRRVRDDSNIYAADIDVTALEVTASAPEKQVDTWQEALGLPQELVPGFVTDLTSRKGKRLVLEVPSAVRGKSRNWFKALLPDG</sequence>
<feature type="compositionally biased region" description="Polar residues" evidence="5">
    <location>
        <begin position="367"/>
        <end position="388"/>
    </location>
</feature>
<feature type="compositionally biased region" description="Polar residues" evidence="5">
    <location>
        <begin position="527"/>
        <end position="540"/>
    </location>
</feature>
<proteinExistence type="predicted"/>
<gene>
    <name evidence="7" type="ORF">PV09_03683</name>
</gene>
<feature type="region of interest" description="Disordered" evidence="5">
    <location>
        <begin position="407"/>
        <end position="426"/>
    </location>
</feature>
<name>A0A0D1XR05_9PEZI</name>
<feature type="compositionally biased region" description="Basic and acidic residues" evidence="5">
    <location>
        <begin position="1047"/>
        <end position="1057"/>
    </location>
</feature>
<keyword evidence="2 4" id="KW-0863">Zinc-finger</keyword>
<evidence type="ECO:0000259" key="6">
    <source>
        <dbReference type="PROSITE" id="PS50016"/>
    </source>
</evidence>
<feature type="compositionally biased region" description="Polar residues" evidence="5">
    <location>
        <begin position="1151"/>
        <end position="1162"/>
    </location>
</feature>
<evidence type="ECO:0000256" key="2">
    <source>
        <dbReference type="ARBA" id="ARBA00022771"/>
    </source>
</evidence>
<dbReference type="InterPro" id="IPR001965">
    <property type="entry name" value="Znf_PHD"/>
</dbReference>
<accession>A0A0D1XR05</accession>
<evidence type="ECO:0000256" key="3">
    <source>
        <dbReference type="ARBA" id="ARBA00022833"/>
    </source>
</evidence>
<feature type="compositionally biased region" description="Polar residues" evidence="5">
    <location>
        <begin position="1021"/>
        <end position="1031"/>
    </location>
</feature>
<dbReference type="RefSeq" id="XP_016215000.1">
    <property type="nucleotide sequence ID" value="XM_016356911.1"/>
</dbReference>
<feature type="region of interest" description="Disordered" evidence="5">
    <location>
        <begin position="1010"/>
        <end position="1057"/>
    </location>
</feature>
<dbReference type="PROSITE" id="PS50016">
    <property type="entry name" value="ZF_PHD_2"/>
    <property type="match status" value="1"/>
</dbReference>
<dbReference type="EMBL" id="KN847538">
    <property type="protein sequence ID" value="KIW05131.1"/>
    <property type="molecule type" value="Genomic_DNA"/>
</dbReference>
<protein>
    <recommendedName>
        <fullName evidence="6">PHD-type domain-containing protein</fullName>
    </recommendedName>
</protein>
<feature type="compositionally biased region" description="Basic and acidic residues" evidence="5">
    <location>
        <begin position="1131"/>
        <end position="1150"/>
    </location>
</feature>
<keyword evidence="8" id="KW-1185">Reference proteome</keyword>
<evidence type="ECO:0000256" key="5">
    <source>
        <dbReference type="SAM" id="MobiDB-lite"/>
    </source>
</evidence>
<feature type="region of interest" description="Disordered" evidence="5">
    <location>
        <begin position="461"/>
        <end position="490"/>
    </location>
</feature>
<feature type="region of interest" description="Disordered" evidence="5">
    <location>
        <begin position="1316"/>
        <end position="1352"/>
    </location>
</feature>
<evidence type="ECO:0000313" key="8">
    <source>
        <dbReference type="Proteomes" id="UP000053259"/>
    </source>
</evidence>
<feature type="region of interest" description="Disordered" evidence="5">
    <location>
        <begin position="1556"/>
        <end position="1576"/>
    </location>
</feature>
<feature type="region of interest" description="Disordered" evidence="5">
    <location>
        <begin position="333"/>
        <end position="389"/>
    </location>
</feature>
<dbReference type="HOGENOM" id="CLU_242366_0_0_1"/>
<feature type="compositionally biased region" description="Basic and acidic residues" evidence="5">
    <location>
        <begin position="586"/>
        <end position="596"/>
    </location>
</feature>
<feature type="compositionally biased region" description="Polar residues" evidence="5">
    <location>
        <begin position="342"/>
        <end position="358"/>
    </location>
</feature>
<feature type="compositionally biased region" description="Polar residues" evidence="5">
    <location>
        <begin position="567"/>
        <end position="576"/>
    </location>
</feature>
<feature type="region of interest" description="Disordered" evidence="5">
    <location>
        <begin position="1097"/>
        <end position="1166"/>
    </location>
</feature>
<feature type="domain" description="PHD-type" evidence="6">
    <location>
        <begin position="278"/>
        <end position="326"/>
    </location>
</feature>
<feature type="region of interest" description="Disordered" evidence="5">
    <location>
        <begin position="517"/>
        <end position="615"/>
    </location>
</feature>
<reference evidence="7 8" key="1">
    <citation type="submission" date="2015-01" db="EMBL/GenBank/DDBJ databases">
        <title>The Genome Sequence of Ochroconis gallopava CBS43764.</title>
        <authorList>
            <consortium name="The Broad Institute Genomics Platform"/>
            <person name="Cuomo C."/>
            <person name="de Hoog S."/>
            <person name="Gorbushina A."/>
            <person name="Stielow B."/>
            <person name="Teixiera M."/>
            <person name="Abouelleil A."/>
            <person name="Chapman S.B."/>
            <person name="Priest M."/>
            <person name="Young S.K."/>
            <person name="Wortman J."/>
            <person name="Nusbaum C."/>
            <person name="Birren B."/>
        </authorList>
    </citation>
    <scope>NUCLEOTIDE SEQUENCE [LARGE SCALE GENOMIC DNA]</scope>
    <source>
        <strain evidence="7 8">CBS 43764</strain>
    </source>
</reference>
<dbReference type="GO" id="GO:0008270">
    <property type="term" value="F:zinc ion binding"/>
    <property type="evidence" value="ECO:0007669"/>
    <property type="project" value="UniProtKB-KW"/>
</dbReference>